<dbReference type="EMBL" id="CP048261">
    <property type="protein sequence ID" value="QST84305.1"/>
    <property type="molecule type" value="Genomic_DNA"/>
</dbReference>
<sequence length="567" mass="58657">MTARGTETDSRAAEEETSDPAVWNEQEDDRTVETLRWLRDKRRAHQRQRRRDRAVLAYCVVLAVLGYGGGYAFRFLRSLKIGADHGSLGADLQRTLPGAFVVVALALAVLAARDALWRGPVVVSGPSAGWLLAQPVRRGAVLRPAFRMSAVLAMAAGALAATAAAVVLHVTGLASFGGALAALFPAGVCLPLLAVSLGMAVERRSQSARLVRRLTAPAALLLALAAGQTALAFGGHRWAPVEWAELWSGPWGWAAQPVVAVTGGQAPGWPVALVLLAAVTAAAAGYAHRDAAHVPNAQLRGRAATASAVTSGVFALELRAAKLAVLEAGGDAPKRRVRLPAPPHRYLIVVWRDLLALLRMPGRLGRAVAWTAAAAAAVGLGAGPVAERRVLGLAVGLLCGYAAVGALAEPARLETDDARRAAWSPFRLRTLMLHHAIVPAALGALLGLLAAVPYALAGAGWALLLMPLCAAPFAAAAVFGACRGPARTDLLFVGGATPMGGPGPFLFAAWYAAGPLVSVTGLTLVLNPALAHGPDARSVLQAGVMALVLTAGLLFFAGRSASRLVRH</sequence>
<reference evidence="3" key="3">
    <citation type="journal article" date="2021" name="bioRxiv">
        <title>Bilateral symmetry of linear streptomycete chromosomes.</title>
        <authorList>
            <person name="Algora-Gallardo L."/>
            <person name="Schniete J.K."/>
            <person name="Mark D.R."/>
            <person name="Hunter I.S."/>
            <person name="Herron P.R."/>
        </authorList>
    </citation>
    <scope>NUCLEOTIDE SEQUENCE</scope>
    <source>
        <strain evidence="3">ATCC 10970</strain>
    </source>
</reference>
<protein>
    <submittedName>
        <fullName evidence="3">Uncharacterized protein</fullName>
    </submittedName>
</protein>
<feature type="transmembrane region" description="Helical" evidence="2">
    <location>
        <begin position="96"/>
        <end position="112"/>
    </location>
</feature>
<evidence type="ECO:0000313" key="4">
    <source>
        <dbReference type="Proteomes" id="UP000011074"/>
    </source>
</evidence>
<proteinExistence type="predicted"/>
<feature type="transmembrane region" description="Helical" evidence="2">
    <location>
        <begin position="55"/>
        <end position="76"/>
    </location>
</feature>
<feature type="transmembrane region" description="Helical" evidence="2">
    <location>
        <begin position="145"/>
        <end position="170"/>
    </location>
</feature>
<feature type="transmembrane region" description="Helical" evidence="2">
    <location>
        <begin position="268"/>
        <end position="287"/>
    </location>
</feature>
<feature type="transmembrane region" description="Helical" evidence="2">
    <location>
        <begin position="432"/>
        <end position="455"/>
    </location>
</feature>
<feature type="transmembrane region" description="Helical" evidence="2">
    <location>
        <begin position="461"/>
        <end position="482"/>
    </location>
</feature>
<feature type="transmembrane region" description="Helical" evidence="2">
    <location>
        <begin position="391"/>
        <end position="411"/>
    </location>
</feature>
<feature type="transmembrane region" description="Helical" evidence="2">
    <location>
        <begin position="367"/>
        <end position="385"/>
    </location>
</feature>
<keyword evidence="2" id="KW-0472">Membrane</keyword>
<feature type="compositionally biased region" description="Basic and acidic residues" evidence="1">
    <location>
        <begin position="1"/>
        <end position="14"/>
    </location>
</feature>
<feature type="transmembrane region" description="Helical" evidence="2">
    <location>
        <begin position="538"/>
        <end position="557"/>
    </location>
</feature>
<name>A0A8A1V1H6_STRR1</name>
<reference evidence="3" key="2">
    <citation type="submission" date="2020-01" db="EMBL/GenBank/DDBJ databases">
        <authorList>
            <person name="Algora L."/>
            <person name="Schniete J.K."/>
            <person name="MacFadyen A."/>
            <person name="Hoskisson P.A."/>
            <person name="Hunter I.S."/>
            <person name="Herron P.R."/>
        </authorList>
    </citation>
    <scope>NUCLEOTIDE SEQUENCE</scope>
    <source>
        <strain evidence="3">ATCC 10970</strain>
    </source>
</reference>
<evidence type="ECO:0000256" key="2">
    <source>
        <dbReference type="SAM" id="Phobius"/>
    </source>
</evidence>
<keyword evidence="2" id="KW-0812">Transmembrane</keyword>
<evidence type="ECO:0000313" key="3">
    <source>
        <dbReference type="EMBL" id="QST84305.1"/>
    </source>
</evidence>
<dbReference type="AlphaFoldDB" id="A0A8A1V1H6"/>
<feature type="transmembrane region" description="Helical" evidence="2">
    <location>
        <begin position="213"/>
        <end position="233"/>
    </location>
</feature>
<keyword evidence="2" id="KW-1133">Transmembrane helix</keyword>
<organism evidence="3 4">
    <name type="scientific">Streptomyces rimosus subsp. rimosus (strain ATCC 10970 / DSM 40260 / JCM 4667 / NRRL 2234)</name>
    <dbReference type="NCBI Taxonomy" id="1265868"/>
    <lineage>
        <taxon>Bacteria</taxon>
        <taxon>Bacillati</taxon>
        <taxon>Actinomycetota</taxon>
        <taxon>Actinomycetes</taxon>
        <taxon>Kitasatosporales</taxon>
        <taxon>Streptomycetaceae</taxon>
        <taxon>Streptomyces</taxon>
    </lineage>
</organism>
<reference evidence="3" key="1">
    <citation type="submission" date="2012-12" db="EMBL/GenBank/DDBJ databases">
        <authorList>
            <person name="Pethick F.E."/>
            <person name="MacFadyen A.C."/>
            <person name="Tang Z."/>
            <person name="Sangal V."/>
            <person name="Tze-Tze L."/>
            <person name="Chu J."/>
            <person name="Guo M."/>
            <person name="Kirby R."/>
            <person name="Hoskisson P.A."/>
            <person name="Herron P.R."/>
            <person name="Hunter I.S."/>
        </authorList>
    </citation>
    <scope>NUCLEOTIDE SEQUENCE</scope>
    <source>
        <strain evidence="3">ATCC 10970</strain>
    </source>
</reference>
<feature type="transmembrane region" description="Helical" evidence="2">
    <location>
        <begin position="176"/>
        <end position="201"/>
    </location>
</feature>
<dbReference type="GeneID" id="66858852"/>
<gene>
    <name evidence="3" type="ORF">SRIM_032760</name>
</gene>
<dbReference type="RefSeq" id="WP_030183138.1">
    <property type="nucleotide sequence ID" value="NZ_CP048261.1"/>
</dbReference>
<feature type="region of interest" description="Disordered" evidence="1">
    <location>
        <begin position="1"/>
        <end position="26"/>
    </location>
</feature>
<dbReference type="Proteomes" id="UP000011074">
    <property type="component" value="Chromosome"/>
</dbReference>
<evidence type="ECO:0000256" key="1">
    <source>
        <dbReference type="SAM" id="MobiDB-lite"/>
    </source>
</evidence>
<accession>A0A8A1V1H6</accession>